<dbReference type="InterPro" id="IPR049204">
    <property type="entry name" value="DUF6858"/>
</dbReference>
<reference evidence="1 2" key="1">
    <citation type="submission" date="2016-10" db="EMBL/GenBank/DDBJ databases">
        <authorList>
            <person name="de Groot N.N."/>
        </authorList>
    </citation>
    <scope>NUCLEOTIDE SEQUENCE [LARGE SCALE GENOMIC DNA]</scope>
    <source>
        <strain evidence="1 2">EP1-55-1</strain>
    </source>
</reference>
<dbReference type="Pfam" id="PF21651">
    <property type="entry name" value="DUF6858"/>
    <property type="match status" value="1"/>
</dbReference>
<dbReference type="AlphaFoldDB" id="A0A1I5LMZ5"/>
<keyword evidence="2" id="KW-1185">Reference proteome</keyword>
<gene>
    <name evidence="1" type="ORF">SAMN05216234_10398</name>
</gene>
<protein>
    <submittedName>
        <fullName evidence="1">Uncharacterized protein</fullName>
    </submittedName>
</protein>
<dbReference type="OrthoDB" id="597829at2"/>
<proteinExistence type="predicted"/>
<dbReference type="RefSeq" id="WP_092910557.1">
    <property type="nucleotide sequence ID" value="NZ_FOXB01000003.1"/>
</dbReference>
<sequence length="130" mass="14863">MTQKIFKEKYPIYELIIDKSETTYKTVDEIINYFKGKIEEHPVTAYIAIFDHYAHTSSLSVGNISENIKDAKNIVFCFGKELPTPEVMAVRPRSIGVTDIGDKFVIIFMEAPNPQANETMENWAKSIKNI</sequence>
<name>A0A1I5LMZ5_9BACT</name>
<dbReference type="EMBL" id="FOXB01000003">
    <property type="protein sequence ID" value="SFO98592.1"/>
    <property type="molecule type" value="Genomic_DNA"/>
</dbReference>
<accession>A0A1I5LMZ5</accession>
<dbReference type="Proteomes" id="UP000199227">
    <property type="component" value="Unassembled WGS sequence"/>
</dbReference>
<evidence type="ECO:0000313" key="2">
    <source>
        <dbReference type="Proteomes" id="UP000199227"/>
    </source>
</evidence>
<evidence type="ECO:0000313" key="1">
    <source>
        <dbReference type="EMBL" id="SFO98592.1"/>
    </source>
</evidence>
<organism evidence="1 2">
    <name type="scientific">Hydrogenimonas thermophila</name>
    <dbReference type="NCBI Taxonomy" id="223786"/>
    <lineage>
        <taxon>Bacteria</taxon>
        <taxon>Pseudomonadati</taxon>
        <taxon>Campylobacterota</taxon>
        <taxon>Epsilonproteobacteria</taxon>
        <taxon>Campylobacterales</taxon>
        <taxon>Hydrogenimonadaceae</taxon>
        <taxon>Hydrogenimonas</taxon>
    </lineage>
</organism>
<dbReference type="STRING" id="223786.SAMN05216234_10398"/>